<keyword evidence="4 10" id="KW-0808">Transferase</keyword>
<dbReference type="GO" id="GO:0016301">
    <property type="term" value="F:kinase activity"/>
    <property type="evidence" value="ECO:0007669"/>
    <property type="project" value="UniProtKB-KW"/>
</dbReference>
<dbReference type="EMBL" id="JADKPV010000011">
    <property type="protein sequence ID" value="MBF4502273.1"/>
    <property type="molecule type" value="Genomic_DNA"/>
</dbReference>
<dbReference type="CDD" id="cd00483">
    <property type="entry name" value="HPPK"/>
    <property type="match status" value="1"/>
</dbReference>
<proteinExistence type="predicted"/>
<dbReference type="EC" id="2.7.6.3" evidence="3"/>
<evidence type="ECO:0000313" key="10">
    <source>
        <dbReference type="EMBL" id="MBF4502273.1"/>
    </source>
</evidence>
<comment type="pathway">
    <text evidence="2">Cofactor biosynthesis; tetrahydrofolate biosynthesis; 2-amino-4-hydroxy-6-hydroxymethyl-7,8-dihydropteridine diphosphate from 7,8-dihydroneopterin triphosphate: step 4/4.</text>
</comment>
<reference evidence="10" key="1">
    <citation type="submission" date="2020-11" db="EMBL/GenBank/DDBJ databases">
        <title>Multidrug resistant novel bacterium Savagea serpentis sp. nov., isolated from the scats of a vine snake (Ahaetulla nasuta).</title>
        <authorList>
            <person name="Venkata Ramana V."/>
            <person name="Vikas Patil S."/>
            <person name="Yogita Lugani V."/>
        </authorList>
    </citation>
    <scope>NUCLEOTIDE SEQUENCE</scope>
    <source>
        <strain evidence="10">SN6</strain>
    </source>
</reference>
<sequence>MNRVYLSIGSNIGNRMDYLTRAIEQLQHHPAIQVKRQSSVYETEPVGLVDQANFLNIVVEIETNLEADALLQVCQLVEELLGRERVIRWGPRTVDVDILLFNEEVIRTESLIIPHERMHERLFVLVPLLELSPGLVHSATQRPLKQYAEEATGEVWIYEGEESS</sequence>
<dbReference type="Gene3D" id="3.30.70.560">
    <property type="entry name" value="7,8-Dihydro-6-hydroxymethylpterin-pyrophosphokinase HPPK"/>
    <property type="match status" value="1"/>
</dbReference>
<keyword evidence="6" id="KW-0418">Kinase</keyword>
<evidence type="ECO:0000256" key="2">
    <source>
        <dbReference type="ARBA" id="ARBA00005051"/>
    </source>
</evidence>
<dbReference type="PROSITE" id="PS00794">
    <property type="entry name" value="HPPK"/>
    <property type="match status" value="1"/>
</dbReference>
<name>A0A8J7KIC2_9BACL</name>
<comment type="catalytic activity">
    <reaction evidence="1">
        <text>6-hydroxymethyl-7,8-dihydropterin + ATP = (7,8-dihydropterin-6-yl)methyl diphosphate + AMP + H(+)</text>
        <dbReference type="Rhea" id="RHEA:11412"/>
        <dbReference type="ChEBI" id="CHEBI:15378"/>
        <dbReference type="ChEBI" id="CHEBI:30616"/>
        <dbReference type="ChEBI" id="CHEBI:44841"/>
        <dbReference type="ChEBI" id="CHEBI:72950"/>
        <dbReference type="ChEBI" id="CHEBI:456215"/>
        <dbReference type="EC" id="2.7.6.3"/>
    </reaction>
</comment>
<dbReference type="GO" id="GO:0046656">
    <property type="term" value="P:folic acid biosynthetic process"/>
    <property type="evidence" value="ECO:0007669"/>
    <property type="project" value="UniProtKB-KW"/>
</dbReference>
<dbReference type="UniPathway" id="UPA00077">
    <property type="reaction ID" value="UER00155"/>
</dbReference>
<dbReference type="SUPFAM" id="SSF55083">
    <property type="entry name" value="6-hydroxymethyl-7,8-dihydropterin pyrophosphokinase, HPPK"/>
    <property type="match status" value="1"/>
</dbReference>
<dbReference type="Pfam" id="PF01288">
    <property type="entry name" value="HPPK"/>
    <property type="match status" value="1"/>
</dbReference>
<dbReference type="GO" id="GO:0046654">
    <property type="term" value="P:tetrahydrofolate biosynthetic process"/>
    <property type="evidence" value="ECO:0007669"/>
    <property type="project" value="UniProtKB-UniPathway"/>
</dbReference>
<dbReference type="NCBIfam" id="TIGR01498">
    <property type="entry name" value="folK"/>
    <property type="match status" value="1"/>
</dbReference>
<evidence type="ECO:0000256" key="5">
    <source>
        <dbReference type="ARBA" id="ARBA00022741"/>
    </source>
</evidence>
<dbReference type="PANTHER" id="PTHR43071">
    <property type="entry name" value="2-AMINO-4-HYDROXY-6-HYDROXYMETHYLDIHYDROPTERIDINE PYROPHOSPHOKINASE"/>
    <property type="match status" value="1"/>
</dbReference>
<evidence type="ECO:0000256" key="8">
    <source>
        <dbReference type="ARBA" id="ARBA00022909"/>
    </source>
</evidence>
<dbReference type="RefSeq" id="WP_194563761.1">
    <property type="nucleotide sequence ID" value="NZ_JADKPV010000011.1"/>
</dbReference>
<gene>
    <name evidence="10" type="primary">folK</name>
    <name evidence="10" type="ORF">IRY55_12970</name>
</gene>
<organism evidence="10 11">
    <name type="scientific">Savagea serpentis</name>
    <dbReference type="NCBI Taxonomy" id="2785297"/>
    <lineage>
        <taxon>Bacteria</taxon>
        <taxon>Bacillati</taxon>
        <taxon>Bacillota</taxon>
        <taxon>Bacilli</taxon>
        <taxon>Bacillales</taxon>
        <taxon>Caryophanaceae</taxon>
        <taxon>Savagea</taxon>
    </lineage>
</organism>
<comment type="caution">
    <text evidence="10">The sequence shown here is derived from an EMBL/GenBank/DDBJ whole genome shotgun (WGS) entry which is preliminary data.</text>
</comment>
<dbReference type="GO" id="GO:0003848">
    <property type="term" value="F:2-amino-4-hydroxy-6-hydroxymethyldihydropteridine diphosphokinase activity"/>
    <property type="evidence" value="ECO:0007669"/>
    <property type="project" value="UniProtKB-EC"/>
</dbReference>
<keyword evidence="11" id="KW-1185">Reference proteome</keyword>
<evidence type="ECO:0000256" key="6">
    <source>
        <dbReference type="ARBA" id="ARBA00022777"/>
    </source>
</evidence>
<evidence type="ECO:0000256" key="4">
    <source>
        <dbReference type="ARBA" id="ARBA00022679"/>
    </source>
</evidence>
<evidence type="ECO:0000313" key="11">
    <source>
        <dbReference type="Proteomes" id="UP000622653"/>
    </source>
</evidence>
<keyword evidence="8" id="KW-0289">Folate biosynthesis</keyword>
<evidence type="ECO:0000256" key="3">
    <source>
        <dbReference type="ARBA" id="ARBA00013253"/>
    </source>
</evidence>
<keyword evidence="5" id="KW-0547">Nucleotide-binding</keyword>
<dbReference type="Proteomes" id="UP000622653">
    <property type="component" value="Unassembled WGS sequence"/>
</dbReference>
<evidence type="ECO:0000259" key="9">
    <source>
        <dbReference type="PROSITE" id="PS00794"/>
    </source>
</evidence>
<dbReference type="InterPro" id="IPR000550">
    <property type="entry name" value="Hppk"/>
</dbReference>
<evidence type="ECO:0000256" key="1">
    <source>
        <dbReference type="ARBA" id="ARBA00000198"/>
    </source>
</evidence>
<dbReference type="InterPro" id="IPR035907">
    <property type="entry name" value="Hppk_sf"/>
</dbReference>
<keyword evidence="7" id="KW-0067">ATP-binding</keyword>
<feature type="domain" description="7,8-dihydro-6-hydroxymethylpterin-pyrophosphokinase" evidence="9">
    <location>
        <begin position="88"/>
        <end position="99"/>
    </location>
</feature>
<dbReference type="AlphaFoldDB" id="A0A8J7KIC2"/>
<accession>A0A8J7KIC2</accession>
<evidence type="ECO:0000256" key="7">
    <source>
        <dbReference type="ARBA" id="ARBA00022840"/>
    </source>
</evidence>
<protein>
    <recommendedName>
        <fullName evidence="3">2-amino-4-hydroxy-6-hydroxymethyldihydropteridine diphosphokinase</fullName>
        <ecNumber evidence="3">2.7.6.3</ecNumber>
    </recommendedName>
</protein>
<dbReference type="PANTHER" id="PTHR43071:SF1">
    <property type="entry name" value="2-AMINO-4-HYDROXY-6-HYDROXYMETHYLDIHYDROPTERIDINE PYROPHOSPHOKINASE"/>
    <property type="match status" value="1"/>
</dbReference>
<dbReference type="GO" id="GO:0005524">
    <property type="term" value="F:ATP binding"/>
    <property type="evidence" value="ECO:0007669"/>
    <property type="project" value="UniProtKB-KW"/>
</dbReference>